<name>A0ACC1IEZ5_9FUNG</name>
<reference evidence="1" key="1">
    <citation type="submission" date="2022-07" db="EMBL/GenBank/DDBJ databases">
        <title>Phylogenomic reconstructions and comparative analyses of Kickxellomycotina fungi.</title>
        <authorList>
            <person name="Reynolds N.K."/>
            <person name="Stajich J.E."/>
            <person name="Barry K."/>
            <person name="Grigoriev I.V."/>
            <person name="Crous P."/>
            <person name="Smith M.E."/>
        </authorList>
    </citation>
    <scope>NUCLEOTIDE SEQUENCE</scope>
    <source>
        <strain evidence="1">Benny 63K</strain>
    </source>
</reference>
<sequence length="102" mass="11020">MAGIAAPNKPQTLESVPSSILTTNEHLDDIDELADKPEHIIVAEETNPHEVEPAKDEAVGLLRLFRFADKTDRLLTFAGICFSCAAGVVTPIMIIIFSSLMG</sequence>
<gene>
    <name evidence="1" type="ORF">LPJ66_005292</name>
</gene>
<dbReference type="EMBL" id="JANBPG010000715">
    <property type="protein sequence ID" value="KAJ1894271.1"/>
    <property type="molecule type" value="Genomic_DNA"/>
</dbReference>
<keyword evidence="2" id="KW-1185">Reference proteome</keyword>
<accession>A0ACC1IEZ5</accession>
<dbReference type="Proteomes" id="UP001150581">
    <property type="component" value="Unassembled WGS sequence"/>
</dbReference>
<feature type="non-terminal residue" evidence="1">
    <location>
        <position position="102"/>
    </location>
</feature>
<organism evidence="1 2">
    <name type="scientific">Kickxella alabastrina</name>
    <dbReference type="NCBI Taxonomy" id="61397"/>
    <lineage>
        <taxon>Eukaryota</taxon>
        <taxon>Fungi</taxon>
        <taxon>Fungi incertae sedis</taxon>
        <taxon>Zoopagomycota</taxon>
        <taxon>Kickxellomycotina</taxon>
        <taxon>Kickxellomycetes</taxon>
        <taxon>Kickxellales</taxon>
        <taxon>Kickxellaceae</taxon>
        <taxon>Kickxella</taxon>
    </lineage>
</organism>
<evidence type="ECO:0000313" key="1">
    <source>
        <dbReference type="EMBL" id="KAJ1894271.1"/>
    </source>
</evidence>
<proteinExistence type="predicted"/>
<evidence type="ECO:0000313" key="2">
    <source>
        <dbReference type="Proteomes" id="UP001150581"/>
    </source>
</evidence>
<protein>
    <submittedName>
        <fullName evidence="1">Uncharacterized protein</fullName>
    </submittedName>
</protein>
<comment type="caution">
    <text evidence="1">The sequence shown here is derived from an EMBL/GenBank/DDBJ whole genome shotgun (WGS) entry which is preliminary data.</text>
</comment>